<reference evidence="1" key="1">
    <citation type="submission" date="2023-07" db="EMBL/GenBank/DDBJ databases">
        <title>Between Cages and Wild: Unraveling the Impact of Captivity on Animal Microbiomes and Antimicrobial Resistance.</title>
        <authorList>
            <person name="Schmartz G.P."/>
            <person name="Rehner J."/>
            <person name="Schuff M.J."/>
            <person name="Becker S.L."/>
            <person name="Kravczyk M."/>
            <person name="Gurevich A."/>
            <person name="Francke R."/>
            <person name="Mueller R."/>
            <person name="Keller V."/>
            <person name="Keller A."/>
        </authorList>
    </citation>
    <scope>NUCLEOTIDE SEQUENCE</scope>
    <source>
        <strain evidence="1">S12M_St_49</strain>
    </source>
</reference>
<dbReference type="AlphaFoldDB" id="A0AA43UAB6"/>
<dbReference type="InterPro" id="IPR046557">
    <property type="entry name" value="DUF6711"/>
</dbReference>
<accession>A0AA43UAB6</accession>
<proteinExistence type="predicted"/>
<evidence type="ECO:0000313" key="2">
    <source>
        <dbReference type="Proteomes" id="UP001168575"/>
    </source>
</evidence>
<dbReference type="EMBL" id="JAUMVS010000094">
    <property type="protein sequence ID" value="MDO4842111.1"/>
    <property type="molecule type" value="Genomic_DNA"/>
</dbReference>
<gene>
    <name evidence="1" type="ORF">Q3982_05485</name>
</gene>
<evidence type="ECO:0000313" key="1">
    <source>
        <dbReference type="EMBL" id="MDO4842111.1"/>
    </source>
</evidence>
<dbReference type="Pfam" id="PF20458">
    <property type="entry name" value="DUF6711"/>
    <property type="match status" value="1"/>
</dbReference>
<sequence>MRDPLIIDGIVMTDYLPEDGMTVEFNDIDSPKSGRTMDGETHRTVIARKRKLGCSFLPIPQSVSSKILLSVKKKFFEVTYMDPEVGVRTTNMYSGTKKITLSRVYEQDRKEPLWKGLSFNLIEK</sequence>
<dbReference type="Proteomes" id="UP001168575">
    <property type="component" value="Unassembled WGS sequence"/>
</dbReference>
<protein>
    <submittedName>
        <fullName evidence="1">Uncharacterized protein</fullName>
    </submittedName>
</protein>
<comment type="caution">
    <text evidence="1">The sequence shown here is derived from an EMBL/GenBank/DDBJ whole genome shotgun (WGS) entry which is preliminary data.</text>
</comment>
<name>A0AA43UAB6_9ACTN</name>
<keyword evidence="2" id="KW-1185">Reference proteome</keyword>
<organism evidence="1 2">
    <name type="scientific">Phoenicibacter congonensis</name>
    <dbReference type="NCBI Taxonomy" id="1944646"/>
    <lineage>
        <taxon>Bacteria</taxon>
        <taxon>Bacillati</taxon>
        <taxon>Actinomycetota</taxon>
        <taxon>Coriobacteriia</taxon>
        <taxon>Eggerthellales</taxon>
        <taxon>Eggerthellaceae</taxon>
        <taxon>Phoenicibacter</taxon>
    </lineage>
</organism>